<evidence type="ECO:0000313" key="2">
    <source>
        <dbReference type="EMBL" id="CAB9531974.1"/>
    </source>
</evidence>
<dbReference type="AlphaFoldDB" id="A0A9N8F6F4"/>
<gene>
    <name evidence="2" type="ORF">SEMRO_4503_G354150.1</name>
</gene>
<feature type="region of interest" description="Disordered" evidence="1">
    <location>
        <begin position="51"/>
        <end position="70"/>
    </location>
</feature>
<reference evidence="2" key="1">
    <citation type="submission" date="2020-06" db="EMBL/GenBank/DDBJ databases">
        <authorList>
            <consortium name="Plant Systems Biology data submission"/>
        </authorList>
    </citation>
    <scope>NUCLEOTIDE SEQUENCE</scope>
    <source>
        <strain evidence="2">D6</strain>
    </source>
</reference>
<feature type="non-terminal residue" evidence="2">
    <location>
        <position position="70"/>
    </location>
</feature>
<evidence type="ECO:0000313" key="3">
    <source>
        <dbReference type="Proteomes" id="UP001153069"/>
    </source>
</evidence>
<protein>
    <submittedName>
        <fullName evidence="2">Uncharacterized protein</fullName>
    </submittedName>
</protein>
<organism evidence="2 3">
    <name type="scientific">Seminavis robusta</name>
    <dbReference type="NCBI Taxonomy" id="568900"/>
    <lineage>
        <taxon>Eukaryota</taxon>
        <taxon>Sar</taxon>
        <taxon>Stramenopiles</taxon>
        <taxon>Ochrophyta</taxon>
        <taxon>Bacillariophyta</taxon>
        <taxon>Bacillariophyceae</taxon>
        <taxon>Bacillariophycidae</taxon>
        <taxon>Naviculales</taxon>
        <taxon>Naviculaceae</taxon>
        <taxon>Seminavis</taxon>
    </lineage>
</organism>
<feature type="region of interest" description="Disordered" evidence="1">
    <location>
        <begin position="1"/>
        <end position="42"/>
    </location>
</feature>
<sequence length="70" mass="7171">MSASRSSDCEKTGGNAKDVDANAVDSEATGNMAGSLESLQTPVEGTLTSASVVEKQTPCNNDHIKEEGKA</sequence>
<name>A0A9N8F6F4_9STRA</name>
<accession>A0A9N8F6F4</accession>
<dbReference type="Proteomes" id="UP001153069">
    <property type="component" value="Unassembled WGS sequence"/>
</dbReference>
<evidence type="ECO:0000256" key="1">
    <source>
        <dbReference type="SAM" id="MobiDB-lite"/>
    </source>
</evidence>
<keyword evidence="3" id="KW-1185">Reference proteome</keyword>
<dbReference type="EMBL" id="CAICTM010004501">
    <property type="protein sequence ID" value="CAB9531974.1"/>
    <property type="molecule type" value="Genomic_DNA"/>
</dbReference>
<proteinExistence type="predicted"/>
<comment type="caution">
    <text evidence="2">The sequence shown here is derived from an EMBL/GenBank/DDBJ whole genome shotgun (WGS) entry which is preliminary data.</text>
</comment>
<dbReference type="OrthoDB" id="47924at2759"/>